<sequence>MSEDIRHILDRLRTPPGNPVARARRIVEAYVPEDRRGPGWDRHWRELEAYIELPGRWIGGEKAEDDV</sequence>
<proteinExistence type="predicted"/>
<reference evidence="1 2" key="1">
    <citation type="submission" date="2022-04" db="EMBL/GenBank/DDBJ databases">
        <authorList>
            <person name="Huq M.A."/>
        </authorList>
    </citation>
    <scope>NUCLEOTIDE SEQUENCE [LARGE SCALE GENOMIC DNA]</scope>
    <source>
        <strain evidence="1 2">MAH-33</strain>
    </source>
</reference>
<accession>A0ABT0E012</accession>
<comment type="caution">
    <text evidence="1">The sequence shown here is derived from an EMBL/GenBank/DDBJ whole genome shotgun (WGS) entry which is preliminary data.</text>
</comment>
<name>A0ABT0E012_9SPHN</name>
<dbReference type="Proteomes" id="UP001203512">
    <property type="component" value="Unassembled WGS sequence"/>
</dbReference>
<dbReference type="RefSeq" id="WP_247233561.1">
    <property type="nucleotide sequence ID" value="NZ_JALKHS010000011.1"/>
</dbReference>
<organism evidence="1 2">
    <name type="scientific">Sphingobium agri</name>
    <dbReference type="NCBI Taxonomy" id="2933566"/>
    <lineage>
        <taxon>Bacteria</taxon>
        <taxon>Pseudomonadati</taxon>
        <taxon>Pseudomonadota</taxon>
        <taxon>Alphaproteobacteria</taxon>
        <taxon>Sphingomonadales</taxon>
        <taxon>Sphingomonadaceae</taxon>
        <taxon>Sphingobium</taxon>
    </lineage>
</organism>
<keyword evidence="2" id="KW-1185">Reference proteome</keyword>
<dbReference type="EMBL" id="JALKHS010000011">
    <property type="protein sequence ID" value="MCK0532719.1"/>
    <property type="molecule type" value="Genomic_DNA"/>
</dbReference>
<gene>
    <name evidence="1" type="ORF">MU848_14110</name>
</gene>
<evidence type="ECO:0000313" key="1">
    <source>
        <dbReference type="EMBL" id="MCK0532719.1"/>
    </source>
</evidence>
<evidence type="ECO:0000313" key="2">
    <source>
        <dbReference type="Proteomes" id="UP001203512"/>
    </source>
</evidence>
<protein>
    <submittedName>
        <fullName evidence="1">Uncharacterized protein</fullName>
    </submittedName>
</protein>